<comment type="similarity">
    <text evidence="1 7">Belongs to the enoyl-CoA hydratase/isomerase family.</text>
</comment>
<dbReference type="CDD" id="cd06558">
    <property type="entry name" value="crotonase-like"/>
    <property type="match status" value="1"/>
</dbReference>
<dbReference type="SUPFAM" id="SSF52096">
    <property type="entry name" value="ClpP/crotonase"/>
    <property type="match status" value="1"/>
</dbReference>
<evidence type="ECO:0000256" key="2">
    <source>
        <dbReference type="ARBA" id="ARBA00012076"/>
    </source>
</evidence>
<sequence length="259" mass="27075">MTTTPLLVERRGPVAVLTLNRPEVLNAVDSALAAELGAALDLLDRDPELRVGVLTGAGRAFCAGADLKALAAGEPVHDPAHEEWGFAGITHHPVRKPLIAAVDGVAYGGGTEIVLACDLVVAGEEARFGLPEASRGLLAGAGGLIRLPQQVPFRAAMEAALTGEPISAATAREWHLVNRLVPQGEALSMALVLAERIAANAPLSVQASRRLIRAAAAGAPESEIWSENAEFSTQLLASQDAKEGMLAFAERRSPVWQGR</sequence>
<dbReference type="InterPro" id="IPR018376">
    <property type="entry name" value="Enoyl-CoA_hyd/isom_CS"/>
</dbReference>
<gene>
    <name evidence="8" type="ORF">C7M71_007365</name>
</gene>
<keyword evidence="3" id="KW-0443">Lipid metabolism</keyword>
<dbReference type="GO" id="GO:0006635">
    <property type="term" value="P:fatty acid beta-oxidation"/>
    <property type="evidence" value="ECO:0007669"/>
    <property type="project" value="TreeGrafter"/>
</dbReference>
<dbReference type="EC" id="4.2.1.17" evidence="2"/>
<evidence type="ECO:0000256" key="1">
    <source>
        <dbReference type="ARBA" id="ARBA00005254"/>
    </source>
</evidence>
<evidence type="ECO:0000313" key="8">
    <source>
        <dbReference type="EMBL" id="AXI77287.1"/>
    </source>
</evidence>
<dbReference type="KEGG" id="stri:C7M71_007365"/>
<dbReference type="GO" id="GO:0004300">
    <property type="term" value="F:enoyl-CoA hydratase activity"/>
    <property type="evidence" value="ECO:0007669"/>
    <property type="project" value="UniProtKB-EC"/>
</dbReference>
<evidence type="ECO:0000313" key="9">
    <source>
        <dbReference type="Proteomes" id="UP000249340"/>
    </source>
</evidence>
<dbReference type="InterPro" id="IPR029045">
    <property type="entry name" value="ClpP/crotonase-like_dom_sf"/>
</dbReference>
<keyword evidence="9" id="KW-1185">Reference proteome</keyword>
<evidence type="ECO:0000256" key="3">
    <source>
        <dbReference type="ARBA" id="ARBA00023098"/>
    </source>
</evidence>
<evidence type="ECO:0000256" key="4">
    <source>
        <dbReference type="ARBA" id="ARBA00023239"/>
    </source>
</evidence>
<dbReference type="AlphaFoldDB" id="A0A345SU82"/>
<comment type="catalytic activity">
    <reaction evidence="5">
        <text>a (3S)-3-hydroxyacyl-CoA = a (2E)-enoyl-CoA + H2O</text>
        <dbReference type="Rhea" id="RHEA:16105"/>
        <dbReference type="ChEBI" id="CHEBI:15377"/>
        <dbReference type="ChEBI" id="CHEBI:57318"/>
        <dbReference type="ChEBI" id="CHEBI:58856"/>
        <dbReference type="EC" id="4.2.1.17"/>
    </reaction>
</comment>
<comment type="catalytic activity">
    <reaction evidence="6">
        <text>a 4-saturated-(3S)-3-hydroxyacyl-CoA = a (3E)-enoyl-CoA + H2O</text>
        <dbReference type="Rhea" id="RHEA:20724"/>
        <dbReference type="ChEBI" id="CHEBI:15377"/>
        <dbReference type="ChEBI" id="CHEBI:58521"/>
        <dbReference type="ChEBI" id="CHEBI:137480"/>
        <dbReference type="EC" id="4.2.1.17"/>
    </reaction>
</comment>
<protein>
    <recommendedName>
        <fullName evidence="2">enoyl-CoA hydratase</fullName>
        <ecNumber evidence="2">4.2.1.17</ecNumber>
    </recommendedName>
</protein>
<dbReference type="PANTHER" id="PTHR11941">
    <property type="entry name" value="ENOYL-COA HYDRATASE-RELATED"/>
    <property type="match status" value="1"/>
</dbReference>
<evidence type="ECO:0000256" key="6">
    <source>
        <dbReference type="ARBA" id="ARBA00023717"/>
    </source>
</evidence>
<dbReference type="OrthoDB" id="9775794at2"/>
<accession>A0A345SU82</accession>
<dbReference type="Gene3D" id="1.10.12.10">
    <property type="entry name" value="Lyase 2-enoyl-coa Hydratase, Chain A, domain 2"/>
    <property type="match status" value="1"/>
</dbReference>
<dbReference type="Gene3D" id="3.90.226.10">
    <property type="entry name" value="2-enoyl-CoA Hydratase, Chain A, domain 1"/>
    <property type="match status" value="1"/>
</dbReference>
<organism evidence="8 9">
    <name type="scientific">Peterkaempfera bronchialis</name>
    <dbReference type="NCBI Taxonomy" id="2126346"/>
    <lineage>
        <taxon>Bacteria</taxon>
        <taxon>Bacillati</taxon>
        <taxon>Actinomycetota</taxon>
        <taxon>Actinomycetes</taxon>
        <taxon>Kitasatosporales</taxon>
        <taxon>Streptomycetaceae</taxon>
        <taxon>Peterkaempfera</taxon>
    </lineage>
</organism>
<dbReference type="PROSITE" id="PS00166">
    <property type="entry name" value="ENOYL_COA_HYDRATASE"/>
    <property type="match status" value="1"/>
</dbReference>
<dbReference type="FunFam" id="3.90.226.10:FF:000009">
    <property type="entry name" value="Carnitinyl-CoA dehydratase"/>
    <property type="match status" value="1"/>
</dbReference>
<proteinExistence type="inferred from homology"/>
<dbReference type="Proteomes" id="UP000249340">
    <property type="component" value="Chromosome"/>
</dbReference>
<dbReference type="InterPro" id="IPR014748">
    <property type="entry name" value="Enoyl-CoA_hydra_C"/>
</dbReference>
<dbReference type="NCBIfam" id="NF006100">
    <property type="entry name" value="PRK08252.1"/>
    <property type="match status" value="1"/>
</dbReference>
<dbReference type="Pfam" id="PF00378">
    <property type="entry name" value="ECH_1"/>
    <property type="match status" value="1"/>
</dbReference>
<evidence type="ECO:0000256" key="7">
    <source>
        <dbReference type="RuleBase" id="RU003707"/>
    </source>
</evidence>
<evidence type="ECO:0000256" key="5">
    <source>
        <dbReference type="ARBA" id="ARBA00023709"/>
    </source>
</evidence>
<dbReference type="RefSeq" id="WP_111489756.1">
    <property type="nucleotide sequence ID" value="NZ_CP031264.1"/>
</dbReference>
<name>A0A345SU82_9ACTN</name>
<keyword evidence="4" id="KW-0456">Lyase</keyword>
<dbReference type="EMBL" id="CP031264">
    <property type="protein sequence ID" value="AXI77287.1"/>
    <property type="molecule type" value="Genomic_DNA"/>
</dbReference>
<reference evidence="9" key="1">
    <citation type="submission" date="2018-07" db="EMBL/GenBank/DDBJ databases">
        <title>Streptacidiphilus bronchialis DSM 106435 chromosome.</title>
        <authorList>
            <person name="Batra D."/>
            <person name="Gulvik C.A."/>
        </authorList>
    </citation>
    <scope>NUCLEOTIDE SEQUENCE [LARGE SCALE GENOMIC DNA]</scope>
    <source>
        <strain evidence="9">DSM 106435</strain>
    </source>
</reference>
<dbReference type="PANTHER" id="PTHR11941:SF169">
    <property type="entry name" value="(7AS)-7A-METHYL-1,5-DIOXO-2,3,5,6,7,7A-HEXAHYDRO-1H-INDENE-CARBOXYL-COA HYDROLASE"/>
    <property type="match status" value="1"/>
</dbReference>
<dbReference type="InterPro" id="IPR001753">
    <property type="entry name" value="Enoyl-CoA_hydra/iso"/>
</dbReference>